<dbReference type="GO" id="GO:0050333">
    <property type="term" value="F:thiamine triphosphate phosphatase activity"/>
    <property type="evidence" value="ECO:0007669"/>
    <property type="project" value="UniProtKB-EC"/>
</dbReference>
<keyword evidence="16" id="KW-1185">Reference proteome</keyword>
<dbReference type="InterPro" id="IPR033469">
    <property type="entry name" value="CYTH-like_dom_sf"/>
</dbReference>
<dbReference type="InterPro" id="IPR023577">
    <property type="entry name" value="CYTH_domain"/>
</dbReference>
<comment type="subcellular location">
    <subcellularLocation>
        <location evidence="3">Cytoplasm</location>
    </subcellularLocation>
</comment>
<comment type="subunit">
    <text evidence="5">Monomer.</text>
</comment>
<gene>
    <name evidence="15" type="ORF">BDY21DRAFT_355958</name>
</gene>
<keyword evidence="11" id="KW-0460">Magnesium</keyword>
<keyword evidence="9" id="KW-0479">Metal-binding</keyword>
<dbReference type="Gene3D" id="2.40.320.10">
    <property type="entry name" value="Hypothetical Protein Pfu-838710-001"/>
    <property type="match status" value="1"/>
</dbReference>
<dbReference type="EC" id="3.6.1.28" evidence="6"/>
<evidence type="ECO:0000313" key="16">
    <source>
        <dbReference type="Proteomes" id="UP000799766"/>
    </source>
</evidence>
<evidence type="ECO:0000256" key="1">
    <source>
        <dbReference type="ARBA" id="ARBA00001946"/>
    </source>
</evidence>
<comment type="catalytic activity">
    <reaction evidence="13">
        <text>thiamine triphosphate + H2O = thiamine diphosphate + phosphate + H(+)</text>
        <dbReference type="Rhea" id="RHEA:11744"/>
        <dbReference type="ChEBI" id="CHEBI:15377"/>
        <dbReference type="ChEBI" id="CHEBI:15378"/>
        <dbReference type="ChEBI" id="CHEBI:43474"/>
        <dbReference type="ChEBI" id="CHEBI:58937"/>
        <dbReference type="ChEBI" id="CHEBI:58938"/>
        <dbReference type="EC" id="3.6.1.28"/>
    </reaction>
</comment>
<comment type="similarity">
    <text evidence="4">Belongs to the ThTPase family.</text>
</comment>
<dbReference type="InterPro" id="IPR039582">
    <property type="entry name" value="THTPA"/>
</dbReference>
<dbReference type="PANTHER" id="PTHR14586:SF1">
    <property type="entry name" value="THIAMINE-TRIPHOSPHATASE"/>
    <property type="match status" value="1"/>
</dbReference>
<name>A0A6A6NP54_9PEZI</name>
<evidence type="ECO:0000256" key="10">
    <source>
        <dbReference type="ARBA" id="ARBA00022801"/>
    </source>
</evidence>
<comment type="function">
    <text evidence="2">Hydrolase highly specific for thiamine triphosphate (ThTP).</text>
</comment>
<evidence type="ECO:0000256" key="13">
    <source>
        <dbReference type="ARBA" id="ARBA00048194"/>
    </source>
</evidence>
<dbReference type="PANTHER" id="PTHR14586">
    <property type="entry name" value="THIAMINE-TRIPHOSPHATASE"/>
    <property type="match status" value="1"/>
</dbReference>
<evidence type="ECO:0000259" key="14">
    <source>
        <dbReference type="SMART" id="SM01118"/>
    </source>
</evidence>
<dbReference type="GO" id="GO:0006772">
    <property type="term" value="P:thiamine metabolic process"/>
    <property type="evidence" value="ECO:0007669"/>
    <property type="project" value="InterPro"/>
</dbReference>
<dbReference type="EMBL" id="MU001697">
    <property type="protein sequence ID" value="KAF2453458.1"/>
    <property type="molecule type" value="Genomic_DNA"/>
</dbReference>
<organism evidence="15 16">
    <name type="scientific">Lineolata rhizophorae</name>
    <dbReference type="NCBI Taxonomy" id="578093"/>
    <lineage>
        <taxon>Eukaryota</taxon>
        <taxon>Fungi</taxon>
        <taxon>Dikarya</taxon>
        <taxon>Ascomycota</taxon>
        <taxon>Pezizomycotina</taxon>
        <taxon>Dothideomycetes</taxon>
        <taxon>Dothideomycetes incertae sedis</taxon>
        <taxon>Lineolatales</taxon>
        <taxon>Lineolataceae</taxon>
        <taxon>Lineolata</taxon>
    </lineage>
</organism>
<dbReference type="SMART" id="SM01118">
    <property type="entry name" value="CYTH"/>
    <property type="match status" value="1"/>
</dbReference>
<dbReference type="InterPro" id="IPR012177">
    <property type="entry name" value="ThTPase_euk"/>
</dbReference>
<keyword evidence="10" id="KW-0378">Hydrolase</keyword>
<dbReference type="Proteomes" id="UP000799766">
    <property type="component" value="Unassembled WGS sequence"/>
</dbReference>
<accession>A0A6A6NP54</accession>
<sequence>MASRQGSKLSRVLEVERKFRSLAVRDLSQHGRFPHFRSLRKLPVQCLHDTYYDQSSLLSSAGAWVRRRNGAWQAKIKKGGTFNNSKFEELCDARDISSHITRITGTNKLEADNFGLLPIANFSTRRETWIADDEFHIALDIMDFGHEVGEVELQRVLHDIAGGGDLSEQQEQRLMQEMDEKISTFMKQYSWAFSPGEPKGKLTAYFERMRMKAI</sequence>
<evidence type="ECO:0000256" key="7">
    <source>
        <dbReference type="ARBA" id="ARBA00020088"/>
    </source>
</evidence>
<dbReference type="OrthoDB" id="442176at2759"/>
<evidence type="ECO:0000313" key="15">
    <source>
        <dbReference type="EMBL" id="KAF2453458.1"/>
    </source>
</evidence>
<keyword evidence="8" id="KW-0963">Cytoplasm</keyword>
<evidence type="ECO:0000256" key="6">
    <source>
        <dbReference type="ARBA" id="ARBA00012378"/>
    </source>
</evidence>
<dbReference type="GO" id="GO:0005737">
    <property type="term" value="C:cytoplasm"/>
    <property type="evidence" value="ECO:0007669"/>
    <property type="project" value="UniProtKB-SubCell"/>
</dbReference>
<comment type="cofactor">
    <cofactor evidence="1">
        <name>Mg(2+)</name>
        <dbReference type="ChEBI" id="CHEBI:18420"/>
    </cofactor>
</comment>
<protein>
    <recommendedName>
        <fullName evidence="7">Thiamine-triphosphatase</fullName>
        <ecNumber evidence="6">3.6.1.28</ecNumber>
    </recommendedName>
</protein>
<dbReference type="GO" id="GO:0042357">
    <property type="term" value="P:thiamine diphosphate metabolic process"/>
    <property type="evidence" value="ECO:0007669"/>
    <property type="project" value="TreeGrafter"/>
</dbReference>
<evidence type="ECO:0000256" key="12">
    <source>
        <dbReference type="ARBA" id="ARBA00022990"/>
    </source>
</evidence>
<evidence type="ECO:0000256" key="8">
    <source>
        <dbReference type="ARBA" id="ARBA00022490"/>
    </source>
</evidence>
<evidence type="ECO:0000256" key="4">
    <source>
        <dbReference type="ARBA" id="ARBA00008181"/>
    </source>
</evidence>
<dbReference type="SUPFAM" id="SSF55154">
    <property type="entry name" value="CYTH-like phosphatases"/>
    <property type="match status" value="1"/>
</dbReference>
<proteinExistence type="inferred from homology"/>
<dbReference type="AlphaFoldDB" id="A0A6A6NP54"/>
<evidence type="ECO:0000256" key="9">
    <source>
        <dbReference type="ARBA" id="ARBA00022723"/>
    </source>
</evidence>
<reference evidence="15" key="1">
    <citation type="journal article" date="2020" name="Stud. Mycol.">
        <title>101 Dothideomycetes genomes: a test case for predicting lifestyles and emergence of pathogens.</title>
        <authorList>
            <person name="Haridas S."/>
            <person name="Albert R."/>
            <person name="Binder M."/>
            <person name="Bloem J."/>
            <person name="Labutti K."/>
            <person name="Salamov A."/>
            <person name="Andreopoulos B."/>
            <person name="Baker S."/>
            <person name="Barry K."/>
            <person name="Bills G."/>
            <person name="Bluhm B."/>
            <person name="Cannon C."/>
            <person name="Castanera R."/>
            <person name="Culley D."/>
            <person name="Daum C."/>
            <person name="Ezra D."/>
            <person name="Gonzalez J."/>
            <person name="Henrissat B."/>
            <person name="Kuo A."/>
            <person name="Liang C."/>
            <person name="Lipzen A."/>
            <person name="Lutzoni F."/>
            <person name="Magnuson J."/>
            <person name="Mondo S."/>
            <person name="Nolan M."/>
            <person name="Ohm R."/>
            <person name="Pangilinan J."/>
            <person name="Park H.-J."/>
            <person name="Ramirez L."/>
            <person name="Alfaro M."/>
            <person name="Sun H."/>
            <person name="Tritt A."/>
            <person name="Yoshinaga Y."/>
            <person name="Zwiers L.-H."/>
            <person name="Turgeon B."/>
            <person name="Goodwin S."/>
            <person name="Spatafora J."/>
            <person name="Crous P."/>
            <person name="Grigoriev I."/>
        </authorList>
    </citation>
    <scope>NUCLEOTIDE SEQUENCE</scope>
    <source>
        <strain evidence="15">ATCC 16933</strain>
    </source>
</reference>
<dbReference type="CDD" id="cd07758">
    <property type="entry name" value="ThTPase"/>
    <property type="match status" value="1"/>
</dbReference>
<keyword evidence="12" id="KW-0007">Acetylation</keyword>
<evidence type="ECO:0000256" key="5">
    <source>
        <dbReference type="ARBA" id="ARBA00011245"/>
    </source>
</evidence>
<dbReference type="Pfam" id="PF01928">
    <property type="entry name" value="CYTH"/>
    <property type="match status" value="1"/>
</dbReference>
<evidence type="ECO:0000256" key="2">
    <source>
        <dbReference type="ARBA" id="ARBA00002106"/>
    </source>
</evidence>
<evidence type="ECO:0000256" key="11">
    <source>
        <dbReference type="ARBA" id="ARBA00022842"/>
    </source>
</evidence>
<feature type="domain" description="CYTH" evidence="14">
    <location>
        <begin position="12"/>
        <end position="181"/>
    </location>
</feature>
<dbReference type="GO" id="GO:0000287">
    <property type="term" value="F:magnesium ion binding"/>
    <property type="evidence" value="ECO:0007669"/>
    <property type="project" value="TreeGrafter"/>
</dbReference>
<evidence type="ECO:0000256" key="3">
    <source>
        <dbReference type="ARBA" id="ARBA00004496"/>
    </source>
</evidence>